<organism evidence="1 2">
    <name type="scientific">Phytophthora aleatoria</name>
    <dbReference type="NCBI Taxonomy" id="2496075"/>
    <lineage>
        <taxon>Eukaryota</taxon>
        <taxon>Sar</taxon>
        <taxon>Stramenopiles</taxon>
        <taxon>Oomycota</taxon>
        <taxon>Peronosporomycetes</taxon>
        <taxon>Peronosporales</taxon>
        <taxon>Peronosporaceae</taxon>
        <taxon>Phytophthora</taxon>
    </lineage>
</organism>
<accession>A0A8J5IMN5</accession>
<evidence type="ECO:0000313" key="2">
    <source>
        <dbReference type="Proteomes" id="UP000709295"/>
    </source>
</evidence>
<comment type="caution">
    <text evidence="1">The sequence shown here is derived from an EMBL/GenBank/DDBJ whole genome shotgun (WGS) entry which is preliminary data.</text>
</comment>
<dbReference type="Proteomes" id="UP000709295">
    <property type="component" value="Unassembled WGS sequence"/>
</dbReference>
<dbReference type="AlphaFoldDB" id="A0A8J5IMN5"/>
<reference evidence="1" key="1">
    <citation type="submission" date="2021-01" db="EMBL/GenBank/DDBJ databases">
        <title>Phytophthora aleatoria, a newly-described species from Pinus radiata is distinct from Phytophthora cactorum isolates based on comparative genomics.</title>
        <authorList>
            <person name="Mcdougal R."/>
            <person name="Panda P."/>
            <person name="Williams N."/>
            <person name="Studholme D.J."/>
        </authorList>
    </citation>
    <scope>NUCLEOTIDE SEQUENCE</scope>
    <source>
        <strain evidence="1">NZFS 4037</strain>
    </source>
</reference>
<dbReference type="EMBL" id="JAENGY010001088">
    <property type="protein sequence ID" value="KAG6952713.1"/>
    <property type="molecule type" value="Genomic_DNA"/>
</dbReference>
<protein>
    <submittedName>
        <fullName evidence="1">Uncharacterized protein</fullName>
    </submittedName>
</protein>
<gene>
    <name evidence="1" type="ORF">JG688_00013165</name>
</gene>
<sequence length="98" mass="10809">MSTDIRCASEIALDHDGAKDREDTKLLRLGINGTTITLRAVTHRAAVYWVDVCAVEIARVLVSVLKLTKTFLLDIGRDCNVSETENLCKLLAIPRAQV</sequence>
<name>A0A8J5IMN5_9STRA</name>
<proteinExistence type="predicted"/>
<keyword evidence="2" id="KW-1185">Reference proteome</keyword>
<evidence type="ECO:0000313" key="1">
    <source>
        <dbReference type="EMBL" id="KAG6952713.1"/>
    </source>
</evidence>